<evidence type="ECO:0000256" key="7">
    <source>
        <dbReference type="ARBA" id="ARBA00025043"/>
    </source>
</evidence>
<keyword evidence="6 8" id="KW-0539">Nucleus</keyword>
<dbReference type="GO" id="GO:0005634">
    <property type="term" value="C:nucleus"/>
    <property type="evidence" value="ECO:0007669"/>
    <property type="project" value="UniProtKB-SubCell"/>
</dbReference>
<evidence type="ECO:0000256" key="5">
    <source>
        <dbReference type="ARBA" id="ARBA00022694"/>
    </source>
</evidence>
<protein>
    <recommendedName>
        <fullName evidence="4">EKC/KEOPS complex subunit CGI121</fullName>
    </recommendedName>
    <alternativeName>
        <fullName evidence="3">EKC/KEOPS complex subunit cgi121</fullName>
    </alternativeName>
</protein>
<keyword evidence="5" id="KW-0819">tRNA processing</keyword>
<dbReference type="STRING" id="1754192.A0A1Y1XQS4"/>
<comment type="similarity">
    <text evidence="2 8">Belongs to the CGI121/TPRKB family.</text>
</comment>
<reference evidence="9 10" key="2">
    <citation type="submission" date="2016-08" db="EMBL/GenBank/DDBJ databases">
        <title>Pervasive Adenine N6-methylation of Active Genes in Fungi.</title>
        <authorList>
            <consortium name="DOE Joint Genome Institute"/>
            <person name="Mondo S.J."/>
            <person name="Dannebaum R.O."/>
            <person name="Kuo R.C."/>
            <person name="Labutti K."/>
            <person name="Haridas S."/>
            <person name="Kuo A."/>
            <person name="Salamov A."/>
            <person name="Ahrendt S.R."/>
            <person name="Lipzen A."/>
            <person name="Sullivan W."/>
            <person name="Andreopoulos W.B."/>
            <person name="Clum A."/>
            <person name="Lindquist E."/>
            <person name="Daum C."/>
            <person name="Ramamoorthy G.K."/>
            <person name="Gryganskyi A."/>
            <person name="Culley D."/>
            <person name="Magnuson J.K."/>
            <person name="James T.Y."/>
            <person name="O'Malley M.A."/>
            <person name="Stajich J.E."/>
            <person name="Spatafora J.W."/>
            <person name="Visel A."/>
            <person name="Grigoriev I.V."/>
        </authorList>
    </citation>
    <scope>NUCLEOTIDE SEQUENCE [LARGE SCALE GENOMIC DNA]</scope>
    <source>
        <strain evidence="9 10">S4</strain>
    </source>
</reference>
<dbReference type="Proteomes" id="UP000193944">
    <property type="component" value="Unassembled WGS sequence"/>
</dbReference>
<evidence type="ECO:0000256" key="6">
    <source>
        <dbReference type="ARBA" id="ARBA00023242"/>
    </source>
</evidence>
<dbReference type="EMBL" id="MCFG01000002">
    <property type="protein sequence ID" value="ORX88129.1"/>
    <property type="molecule type" value="Genomic_DNA"/>
</dbReference>
<dbReference type="PANTHER" id="PTHR15840:SF10">
    <property type="entry name" value="EKC_KEOPS COMPLEX SUBUNIT TPRKB"/>
    <property type="match status" value="1"/>
</dbReference>
<evidence type="ECO:0000256" key="2">
    <source>
        <dbReference type="ARBA" id="ARBA00005546"/>
    </source>
</evidence>
<dbReference type="InterPro" id="IPR036504">
    <property type="entry name" value="CGI121/TPRKB_sf"/>
</dbReference>
<evidence type="ECO:0000313" key="10">
    <source>
        <dbReference type="Proteomes" id="UP000193944"/>
    </source>
</evidence>
<sequence>MKQFELPEIIKPEGVFYLPNAYISLYNNLKNQKELQEMIINNDDRVPNCAIINAHMIIDIFQLLAAASKASLLDNQKKLKTNNVNSEIIFSLSPYTKINEANNVFGISNDCDAALVIILCEDDAKAMEINDEVTSFIEGNEIQLSELSSYTDLEKIKKFFKIDESIQDEKFVLKQVLEQMTLKGLKAE</sequence>
<comment type="subcellular location">
    <subcellularLocation>
        <location evidence="1">Nucleus</location>
    </subcellularLocation>
</comment>
<reference evidence="9 10" key="1">
    <citation type="submission" date="2016-08" db="EMBL/GenBank/DDBJ databases">
        <title>A Parts List for Fungal Cellulosomes Revealed by Comparative Genomics.</title>
        <authorList>
            <consortium name="DOE Joint Genome Institute"/>
            <person name="Haitjema C.H."/>
            <person name="Gilmore S.P."/>
            <person name="Henske J.K."/>
            <person name="Solomon K.V."/>
            <person name="De Groot R."/>
            <person name="Kuo A."/>
            <person name="Mondo S.J."/>
            <person name="Salamov A.A."/>
            <person name="Labutti K."/>
            <person name="Zhao Z."/>
            <person name="Chiniquy J."/>
            <person name="Barry K."/>
            <person name="Brewer H.M."/>
            <person name="Purvine S.O."/>
            <person name="Wright A.T."/>
            <person name="Boxma B."/>
            <person name="Van Alen T."/>
            <person name="Hackstein J.H."/>
            <person name="Baker S.E."/>
            <person name="Grigoriev I.V."/>
            <person name="O'Malley M.A."/>
        </authorList>
    </citation>
    <scope>NUCLEOTIDE SEQUENCE [LARGE SCALE GENOMIC DNA]</scope>
    <source>
        <strain evidence="9 10">S4</strain>
    </source>
</reference>
<dbReference type="InterPro" id="IPR013926">
    <property type="entry name" value="CGI121/TPRKB"/>
</dbReference>
<dbReference type="AlphaFoldDB" id="A0A1Y1XQS4"/>
<comment type="function">
    <text evidence="7">Component of the EKC/KEOPS complex that is required for the formation of a threonylcarbamoyl group on adenosine at position 37 (t(6)A37) in tRNAs that read codons beginning with adenine. The complex is probably involved in the transfer of the threonylcarbamoyl moiety of threonylcarbamoyl-AMP (TC-AMP) to the N6 group of A37. CGI121 acts as an allosteric effector that regulates the t(6)A activity of the complex. The EKC/KEOPS complex also promotes both telomere uncapping and telomere elongation. The complex is required for efficient recruitment of transcriptional coactivators. CGI121 is not required for tRNA modification.</text>
</comment>
<dbReference type="PANTHER" id="PTHR15840">
    <property type="entry name" value="CGI-121 FAMILY MEMBER"/>
    <property type="match status" value="1"/>
</dbReference>
<dbReference type="GO" id="GO:0000408">
    <property type="term" value="C:EKC/KEOPS complex"/>
    <property type="evidence" value="ECO:0007669"/>
    <property type="project" value="TreeGrafter"/>
</dbReference>
<dbReference type="GO" id="GO:0005829">
    <property type="term" value="C:cytosol"/>
    <property type="evidence" value="ECO:0007669"/>
    <property type="project" value="TreeGrafter"/>
</dbReference>
<comment type="caution">
    <text evidence="9">The sequence shown here is derived from an EMBL/GenBank/DDBJ whole genome shotgun (WGS) entry which is preliminary data.</text>
</comment>
<dbReference type="Gene3D" id="3.30.2380.10">
    <property type="entry name" value="CGI121/TPRKB"/>
    <property type="match status" value="1"/>
</dbReference>
<evidence type="ECO:0000313" key="9">
    <source>
        <dbReference type="EMBL" id="ORX88129.1"/>
    </source>
</evidence>
<dbReference type="OrthoDB" id="329139at2759"/>
<evidence type="ECO:0000256" key="8">
    <source>
        <dbReference type="RuleBase" id="RU004398"/>
    </source>
</evidence>
<organism evidence="9 10">
    <name type="scientific">Anaeromyces robustus</name>
    <dbReference type="NCBI Taxonomy" id="1754192"/>
    <lineage>
        <taxon>Eukaryota</taxon>
        <taxon>Fungi</taxon>
        <taxon>Fungi incertae sedis</taxon>
        <taxon>Chytridiomycota</taxon>
        <taxon>Chytridiomycota incertae sedis</taxon>
        <taxon>Neocallimastigomycetes</taxon>
        <taxon>Neocallimastigales</taxon>
        <taxon>Neocallimastigaceae</taxon>
        <taxon>Anaeromyces</taxon>
    </lineage>
</organism>
<accession>A0A1Y1XQS4</accession>
<name>A0A1Y1XQS4_9FUNG</name>
<evidence type="ECO:0000256" key="1">
    <source>
        <dbReference type="ARBA" id="ARBA00004123"/>
    </source>
</evidence>
<gene>
    <name evidence="9" type="ORF">BCR32DRAFT_288877</name>
</gene>
<keyword evidence="10" id="KW-1185">Reference proteome</keyword>
<dbReference type="GO" id="GO:0002949">
    <property type="term" value="P:tRNA threonylcarbamoyladenosine modification"/>
    <property type="evidence" value="ECO:0007669"/>
    <property type="project" value="TreeGrafter"/>
</dbReference>
<dbReference type="SUPFAM" id="SSF143870">
    <property type="entry name" value="PF0523-like"/>
    <property type="match status" value="1"/>
</dbReference>
<evidence type="ECO:0000256" key="4">
    <source>
        <dbReference type="ARBA" id="ARBA00016009"/>
    </source>
</evidence>
<evidence type="ECO:0000256" key="3">
    <source>
        <dbReference type="ARBA" id="ARBA00015316"/>
    </source>
</evidence>
<dbReference type="Pfam" id="PF08617">
    <property type="entry name" value="CGI-121"/>
    <property type="match status" value="1"/>
</dbReference>
<proteinExistence type="inferred from homology"/>